<comment type="caution">
    <text evidence="3">The sequence shown here is derived from an EMBL/GenBank/DDBJ whole genome shotgun (WGS) entry which is preliminary data.</text>
</comment>
<feature type="region of interest" description="Disordered" evidence="1">
    <location>
        <begin position="319"/>
        <end position="354"/>
    </location>
</feature>
<reference evidence="3 5" key="1">
    <citation type="submission" date="2022-09" db="EMBL/GenBank/DDBJ databases">
        <title>Enrichment on poylsaccharides allowed isolation of novel metabolic and taxonomic groups of Haloarchaea.</title>
        <authorList>
            <person name="Sorokin D.Y."/>
            <person name="Elcheninov A.G."/>
            <person name="Khizhniak T.V."/>
            <person name="Kolganova T.V."/>
            <person name="Kublanov I.V."/>
        </authorList>
    </citation>
    <scope>NUCLEOTIDE SEQUENCE</scope>
    <source>
        <strain evidence="4 5">AArc-m2/3/4</strain>
        <strain evidence="3">AArc-xg1-1</strain>
    </source>
</reference>
<evidence type="ECO:0000256" key="1">
    <source>
        <dbReference type="SAM" id="MobiDB-lite"/>
    </source>
</evidence>
<dbReference type="InterPro" id="IPR007160">
    <property type="entry name" value="DUF362"/>
</dbReference>
<name>A0AAP2Z045_9EURY</name>
<gene>
    <name evidence="4" type="ORF">OB955_15795</name>
    <name evidence="3" type="ORF">OB960_15055</name>
</gene>
<feature type="domain" description="DUF362" evidence="2">
    <location>
        <begin position="62"/>
        <end position="251"/>
    </location>
</feature>
<dbReference type="AlphaFoldDB" id="A0AAP2Z045"/>
<dbReference type="Pfam" id="PF04015">
    <property type="entry name" value="DUF362"/>
    <property type="match status" value="1"/>
</dbReference>
<dbReference type="RefSeq" id="WP_338004531.1">
    <property type="nucleotide sequence ID" value="NZ_JAOPKA010000010.1"/>
</dbReference>
<accession>A0AAP2Z045</accession>
<evidence type="ECO:0000313" key="4">
    <source>
        <dbReference type="EMBL" id="MCU4974190.1"/>
    </source>
</evidence>
<protein>
    <submittedName>
        <fullName evidence="3">DUF362 domain-containing protein</fullName>
    </submittedName>
</protein>
<dbReference type="Proteomes" id="UP001321018">
    <property type="component" value="Unassembled WGS sequence"/>
</dbReference>
<feature type="compositionally biased region" description="Basic and acidic residues" evidence="1">
    <location>
        <begin position="325"/>
        <end position="354"/>
    </location>
</feature>
<evidence type="ECO:0000259" key="2">
    <source>
        <dbReference type="Pfam" id="PF04015"/>
    </source>
</evidence>
<keyword evidence="5" id="KW-1185">Reference proteome</keyword>
<evidence type="ECO:0000313" key="6">
    <source>
        <dbReference type="Proteomes" id="UP001321018"/>
    </source>
</evidence>
<dbReference type="Proteomes" id="UP001320972">
    <property type="component" value="Unassembled WGS sequence"/>
</dbReference>
<organism evidence="3 6">
    <name type="scientific">Natronoglomus mannanivorans</name>
    <dbReference type="NCBI Taxonomy" id="2979990"/>
    <lineage>
        <taxon>Archaea</taxon>
        <taxon>Methanobacteriati</taxon>
        <taxon>Methanobacteriota</taxon>
        <taxon>Stenosarchaea group</taxon>
        <taxon>Halobacteria</taxon>
        <taxon>Halobacteriales</taxon>
        <taxon>Natrialbaceae</taxon>
        <taxon>Natronoglomus</taxon>
    </lineage>
</organism>
<dbReference type="EMBL" id="JAOPKA010000010">
    <property type="protein sequence ID" value="MCU4742711.1"/>
    <property type="molecule type" value="Genomic_DNA"/>
</dbReference>
<evidence type="ECO:0000313" key="5">
    <source>
        <dbReference type="Proteomes" id="UP001320972"/>
    </source>
</evidence>
<proteinExistence type="predicted"/>
<evidence type="ECO:0000313" key="3">
    <source>
        <dbReference type="EMBL" id="MCU4742711.1"/>
    </source>
</evidence>
<dbReference type="EMBL" id="JAOPKB010000010">
    <property type="protein sequence ID" value="MCU4974190.1"/>
    <property type="molecule type" value="Genomic_DNA"/>
</dbReference>
<sequence length="354" mass="36643">MNTVFGIDLEDAHGSTDSVRPTGWSPNTGERCERFAEPIRTLLDRLAVGERIEGADTDGTVVVPDVHYPFHPSTGMVADPAVVGALVEALERASPGRDVAVAGSSTHLGFERTVDYLGYPSALERVRRVSAGDVPIIDLTESTCVGRTVHVDGERVSVSIPAPLVDRTVLVAPSLRPTRAGPVAGAMRTLGRCLAGGGDAGAEPETAVAATRAVDPAGALLDATTAYAGHPVAAGALLAGECVSIDAVAADLLGRDPAADAVLQFATGTESFPVSVDGLAYHDLHSRLPSGGTLPATGDPHPAITRAYRLYAAASGDVVPPQLERASRDGVRDRTGERSRDSEPTGGRRGEPDR</sequence>